<dbReference type="Proteomes" id="UP001359308">
    <property type="component" value="Chromosome"/>
</dbReference>
<dbReference type="EMBL" id="CP104311">
    <property type="protein sequence ID" value="WWF02986.1"/>
    <property type="molecule type" value="Genomic_DNA"/>
</dbReference>
<organism evidence="1 2">
    <name type="scientific">Methylococcus capsulatus</name>
    <dbReference type="NCBI Taxonomy" id="414"/>
    <lineage>
        <taxon>Bacteria</taxon>
        <taxon>Pseudomonadati</taxon>
        <taxon>Pseudomonadota</taxon>
        <taxon>Gammaproteobacteria</taxon>
        <taxon>Methylococcales</taxon>
        <taxon>Methylococcaceae</taxon>
        <taxon>Methylococcus</taxon>
    </lineage>
</organism>
<evidence type="ECO:0000313" key="1">
    <source>
        <dbReference type="EMBL" id="WWF02986.1"/>
    </source>
</evidence>
<evidence type="ECO:0008006" key="3">
    <source>
        <dbReference type="Google" id="ProtNLM"/>
    </source>
</evidence>
<name>A0ABZ2F9K5_METCP</name>
<evidence type="ECO:0000313" key="2">
    <source>
        <dbReference type="Proteomes" id="UP001359308"/>
    </source>
</evidence>
<reference evidence="1 2" key="1">
    <citation type="submission" date="2022-09" db="EMBL/GenBank/DDBJ databases">
        <authorList>
            <person name="Giprobiosintez L."/>
        </authorList>
    </citation>
    <scope>NUCLEOTIDE SEQUENCE [LARGE SCALE GENOMIC DNA]</scope>
    <source>
        <strain evidence="2">VKPM-B-12549 (GBS-15)</strain>
    </source>
</reference>
<gene>
    <name evidence="1" type="ORF">N4J17_05030</name>
</gene>
<proteinExistence type="predicted"/>
<dbReference type="RefSeq" id="WP_277458420.1">
    <property type="nucleotide sequence ID" value="NZ_CP104311.1"/>
</dbReference>
<protein>
    <recommendedName>
        <fullName evidence="3">DUF1579 domain-containing protein</fullName>
    </recommendedName>
</protein>
<keyword evidence="2" id="KW-1185">Reference proteome</keyword>
<accession>A0ABZ2F9K5</accession>
<sequence length="182" mass="20986">MKTSIDSNPRSFFEGLAASGPAPEYADRLMLYGQFVGDWLAEADEFAADGTVTRSQWDIRFDWVLEGRAIQDLWITPVRNGNEVGWSEPGNRYSTTLRIYDPKIDAWHILWINPPGGYITRQLARKVGDEIIQVADVDASGSLTRWVYRDITPNSFRWCNEQSVDQGKSWRLVQEMRAKRRR</sequence>